<dbReference type="InterPro" id="IPR045339">
    <property type="entry name" value="DUF6534"/>
</dbReference>
<feature type="compositionally biased region" description="Polar residues" evidence="1">
    <location>
        <begin position="285"/>
        <end position="295"/>
    </location>
</feature>
<feature type="transmembrane region" description="Helical" evidence="2">
    <location>
        <begin position="12"/>
        <end position="37"/>
    </location>
</feature>
<proteinExistence type="predicted"/>
<evidence type="ECO:0000313" key="5">
    <source>
        <dbReference type="Proteomes" id="UP000256964"/>
    </source>
</evidence>
<feature type="region of interest" description="Disordered" evidence="1">
    <location>
        <begin position="274"/>
        <end position="296"/>
    </location>
</feature>
<evidence type="ECO:0000313" key="4">
    <source>
        <dbReference type="EMBL" id="RDX54441.1"/>
    </source>
</evidence>
<evidence type="ECO:0000259" key="3">
    <source>
        <dbReference type="Pfam" id="PF20152"/>
    </source>
</evidence>
<gene>
    <name evidence="4" type="ORF">OH76DRAFT_1478742</name>
</gene>
<evidence type="ECO:0000256" key="1">
    <source>
        <dbReference type="SAM" id="MobiDB-lite"/>
    </source>
</evidence>
<keyword evidence="5" id="KW-1185">Reference proteome</keyword>
<feature type="transmembrane region" description="Helical" evidence="2">
    <location>
        <begin position="49"/>
        <end position="68"/>
    </location>
</feature>
<dbReference type="Proteomes" id="UP000256964">
    <property type="component" value="Unassembled WGS sequence"/>
</dbReference>
<keyword evidence="2" id="KW-0812">Transmembrane</keyword>
<accession>A0A371DPJ7</accession>
<dbReference type="AlphaFoldDB" id="A0A371DPJ7"/>
<dbReference type="OrthoDB" id="3214861at2759"/>
<dbReference type="PANTHER" id="PTHR40465">
    <property type="entry name" value="CHROMOSOME 1, WHOLE GENOME SHOTGUN SEQUENCE"/>
    <property type="match status" value="1"/>
</dbReference>
<sequence>MSATVVPPDPTIGAMLIGSILGAIAYGFTASQGYMYYSRSLKEPLPARLWVFATCLIDTVNTAFMTHLQYHYFLNNYGNPAAFMTPVWSLVSMVLLTAVVSFMVRAMFIRSVYQMSYSNPVPTVILGLLSTFNLVCGVLATVKFLTIKDGNFQTIKEYVYLDFASAIAADVAVAAALLVYFTSHKGGSARTQSMLQKLHMYIIGTGSLTVIIAVVALATFVAMPQKFVFLTPFMVWSKFYTNSLLSSLNIAKRSRDATVSVSLNNVVPPRYPGQLSGSLSGSNNTHSGQLSNSGPEITIQRVTESDEDFKSSYPLGKGL</sequence>
<evidence type="ECO:0000256" key="2">
    <source>
        <dbReference type="SAM" id="Phobius"/>
    </source>
</evidence>
<dbReference type="Pfam" id="PF20152">
    <property type="entry name" value="DUF6534"/>
    <property type="match status" value="1"/>
</dbReference>
<dbReference type="STRING" id="139420.A0A371DPJ7"/>
<reference evidence="4 5" key="1">
    <citation type="journal article" date="2018" name="Biotechnol. Biofuels">
        <title>Integrative visual omics of the white-rot fungus Polyporus brumalis exposes the biotechnological potential of its oxidative enzymes for delignifying raw plant biomass.</title>
        <authorList>
            <person name="Miyauchi S."/>
            <person name="Rancon A."/>
            <person name="Drula E."/>
            <person name="Hage H."/>
            <person name="Chaduli D."/>
            <person name="Favel A."/>
            <person name="Grisel S."/>
            <person name="Henrissat B."/>
            <person name="Herpoel-Gimbert I."/>
            <person name="Ruiz-Duenas F.J."/>
            <person name="Chevret D."/>
            <person name="Hainaut M."/>
            <person name="Lin J."/>
            <person name="Wang M."/>
            <person name="Pangilinan J."/>
            <person name="Lipzen A."/>
            <person name="Lesage-Meessen L."/>
            <person name="Navarro D."/>
            <person name="Riley R."/>
            <person name="Grigoriev I.V."/>
            <person name="Zhou S."/>
            <person name="Raouche S."/>
            <person name="Rosso M.N."/>
        </authorList>
    </citation>
    <scope>NUCLEOTIDE SEQUENCE [LARGE SCALE GENOMIC DNA]</scope>
    <source>
        <strain evidence="4 5">BRFM 1820</strain>
    </source>
</reference>
<dbReference type="PANTHER" id="PTHR40465:SF1">
    <property type="entry name" value="DUF6534 DOMAIN-CONTAINING PROTEIN"/>
    <property type="match status" value="1"/>
</dbReference>
<feature type="transmembrane region" description="Helical" evidence="2">
    <location>
        <begin position="158"/>
        <end position="181"/>
    </location>
</feature>
<protein>
    <recommendedName>
        <fullName evidence="3">DUF6534 domain-containing protein</fullName>
    </recommendedName>
</protein>
<keyword evidence="2" id="KW-0472">Membrane</keyword>
<dbReference type="EMBL" id="KZ857384">
    <property type="protein sequence ID" value="RDX54441.1"/>
    <property type="molecule type" value="Genomic_DNA"/>
</dbReference>
<feature type="compositionally biased region" description="Low complexity" evidence="1">
    <location>
        <begin position="275"/>
        <end position="284"/>
    </location>
</feature>
<feature type="transmembrane region" description="Helical" evidence="2">
    <location>
        <begin position="88"/>
        <end position="109"/>
    </location>
</feature>
<feature type="transmembrane region" description="Helical" evidence="2">
    <location>
        <begin position="121"/>
        <end position="146"/>
    </location>
</feature>
<organism evidence="4 5">
    <name type="scientific">Lentinus brumalis</name>
    <dbReference type="NCBI Taxonomy" id="2498619"/>
    <lineage>
        <taxon>Eukaryota</taxon>
        <taxon>Fungi</taxon>
        <taxon>Dikarya</taxon>
        <taxon>Basidiomycota</taxon>
        <taxon>Agaricomycotina</taxon>
        <taxon>Agaricomycetes</taxon>
        <taxon>Polyporales</taxon>
        <taxon>Polyporaceae</taxon>
        <taxon>Lentinus</taxon>
    </lineage>
</organism>
<feature type="transmembrane region" description="Helical" evidence="2">
    <location>
        <begin position="201"/>
        <end position="221"/>
    </location>
</feature>
<feature type="domain" description="DUF6534" evidence="3">
    <location>
        <begin position="166"/>
        <end position="249"/>
    </location>
</feature>
<name>A0A371DPJ7_9APHY</name>
<keyword evidence="2" id="KW-1133">Transmembrane helix</keyword>